<name>A0AAD8P5S9_TARER</name>
<proteinExistence type="predicted"/>
<dbReference type="Pfam" id="PF02362">
    <property type="entry name" value="B3"/>
    <property type="match status" value="1"/>
</dbReference>
<comment type="caution">
    <text evidence="8">The sequence shown here is derived from an EMBL/GenBank/DDBJ whole genome shotgun (WGS) entry which is preliminary data.</text>
</comment>
<comment type="subcellular location">
    <subcellularLocation>
        <location evidence="1">Nucleus</location>
    </subcellularLocation>
</comment>
<evidence type="ECO:0000313" key="9">
    <source>
        <dbReference type="Proteomes" id="UP001229421"/>
    </source>
</evidence>
<keyword evidence="2" id="KW-0805">Transcription regulation</keyword>
<evidence type="ECO:0000313" key="8">
    <source>
        <dbReference type="EMBL" id="KAK1439920.1"/>
    </source>
</evidence>
<sequence length="378" mass="43461">MNCGSPRLLKVAKNKIKKKTSKHQNKNLRQSKSENMDANKQSFVEQDLEMNKNLPSEKMRKRKKDSLVAKSKDKQIMSDKSKKHSGKGKRTKICDIYDDAEDQYMCLERAAIFLETLDKELPKFAKCMLPSNVLYSFWLILPKKFCLMHLPEHDATIILVDESGKEFKTNYLKVRHGLSAGWRGFSIAQRLLQGDILFFHLLEPCKLQVNIVRRYGQEAIEAAVSLMEMQPRVRKARTSHFFEKAMEAKKEKLKCKETNEEDEGELKNQTPLILLTKKGKRTRRSPKKFITKLSLDFFKTQGSIADDNETERASSGEHCENSSDGLCSEVVQGSTSELTNQSQPDEIRCYDLNLGYHEGNINYHSTAERIFHSPTVET</sequence>
<protein>
    <recommendedName>
        <fullName evidence="7">TF-B3 domain-containing protein</fullName>
    </recommendedName>
</protein>
<feature type="region of interest" description="Disordered" evidence="6">
    <location>
        <begin position="1"/>
        <end position="87"/>
    </location>
</feature>
<evidence type="ECO:0000256" key="4">
    <source>
        <dbReference type="ARBA" id="ARBA00023163"/>
    </source>
</evidence>
<evidence type="ECO:0000256" key="5">
    <source>
        <dbReference type="ARBA" id="ARBA00023242"/>
    </source>
</evidence>
<reference evidence="8" key="1">
    <citation type="journal article" date="2023" name="bioRxiv">
        <title>Improved chromosome-level genome assembly for marigold (Tagetes erecta).</title>
        <authorList>
            <person name="Jiang F."/>
            <person name="Yuan L."/>
            <person name="Wang S."/>
            <person name="Wang H."/>
            <person name="Xu D."/>
            <person name="Wang A."/>
            <person name="Fan W."/>
        </authorList>
    </citation>
    <scope>NUCLEOTIDE SEQUENCE</scope>
    <source>
        <strain evidence="8">WSJ</strain>
        <tissue evidence="8">Leaf</tissue>
    </source>
</reference>
<dbReference type="SUPFAM" id="SSF101936">
    <property type="entry name" value="DNA-binding pseudobarrel domain"/>
    <property type="match status" value="1"/>
</dbReference>
<feature type="compositionally biased region" description="Basic residues" evidence="6">
    <location>
        <begin position="10"/>
        <end position="26"/>
    </location>
</feature>
<evidence type="ECO:0000256" key="3">
    <source>
        <dbReference type="ARBA" id="ARBA00023125"/>
    </source>
</evidence>
<dbReference type="PROSITE" id="PS50863">
    <property type="entry name" value="B3"/>
    <property type="match status" value="1"/>
</dbReference>
<dbReference type="GO" id="GO:0003677">
    <property type="term" value="F:DNA binding"/>
    <property type="evidence" value="ECO:0007669"/>
    <property type="project" value="UniProtKB-KW"/>
</dbReference>
<dbReference type="GO" id="GO:0005634">
    <property type="term" value="C:nucleus"/>
    <property type="evidence" value="ECO:0007669"/>
    <property type="project" value="UniProtKB-SubCell"/>
</dbReference>
<dbReference type="CDD" id="cd10017">
    <property type="entry name" value="B3_DNA"/>
    <property type="match status" value="1"/>
</dbReference>
<dbReference type="EMBL" id="JAUHHV010000001">
    <property type="protein sequence ID" value="KAK1439920.1"/>
    <property type="molecule type" value="Genomic_DNA"/>
</dbReference>
<keyword evidence="4" id="KW-0804">Transcription</keyword>
<keyword evidence="9" id="KW-1185">Reference proteome</keyword>
<feature type="compositionally biased region" description="Basic and acidic residues" evidence="6">
    <location>
        <begin position="65"/>
        <end position="80"/>
    </location>
</feature>
<keyword evidence="3" id="KW-0238">DNA-binding</keyword>
<evidence type="ECO:0000256" key="1">
    <source>
        <dbReference type="ARBA" id="ARBA00004123"/>
    </source>
</evidence>
<gene>
    <name evidence="8" type="ORF">QVD17_05745</name>
</gene>
<organism evidence="8 9">
    <name type="scientific">Tagetes erecta</name>
    <name type="common">African marigold</name>
    <dbReference type="NCBI Taxonomy" id="13708"/>
    <lineage>
        <taxon>Eukaryota</taxon>
        <taxon>Viridiplantae</taxon>
        <taxon>Streptophyta</taxon>
        <taxon>Embryophyta</taxon>
        <taxon>Tracheophyta</taxon>
        <taxon>Spermatophyta</taxon>
        <taxon>Magnoliopsida</taxon>
        <taxon>eudicotyledons</taxon>
        <taxon>Gunneridae</taxon>
        <taxon>Pentapetalae</taxon>
        <taxon>asterids</taxon>
        <taxon>campanulids</taxon>
        <taxon>Asterales</taxon>
        <taxon>Asteraceae</taxon>
        <taxon>Asteroideae</taxon>
        <taxon>Heliantheae alliance</taxon>
        <taxon>Tageteae</taxon>
        <taxon>Tagetes</taxon>
    </lineage>
</organism>
<feature type="domain" description="TF-B3" evidence="7">
    <location>
        <begin position="124"/>
        <end position="215"/>
    </location>
</feature>
<dbReference type="InterPro" id="IPR015300">
    <property type="entry name" value="DNA-bd_pseudobarrel_sf"/>
</dbReference>
<dbReference type="Gene3D" id="2.40.330.10">
    <property type="entry name" value="DNA-binding pseudobarrel domain"/>
    <property type="match status" value="1"/>
</dbReference>
<dbReference type="InterPro" id="IPR003340">
    <property type="entry name" value="B3_DNA-bd"/>
</dbReference>
<dbReference type="PANTHER" id="PTHR31391:SF67">
    <property type="entry name" value="TF-B3 DOMAIN-CONTAINING PROTEIN"/>
    <property type="match status" value="1"/>
</dbReference>
<dbReference type="SMART" id="SM01019">
    <property type="entry name" value="B3"/>
    <property type="match status" value="1"/>
</dbReference>
<accession>A0AAD8P5S9</accession>
<evidence type="ECO:0000256" key="2">
    <source>
        <dbReference type="ARBA" id="ARBA00023015"/>
    </source>
</evidence>
<dbReference type="InterPro" id="IPR044837">
    <property type="entry name" value="REM16-like"/>
</dbReference>
<evidence type="ECO:0000259" key="7">
    <source>
        <dbReference type="PROSITE" id="PS50863"/>
    </source>
</evidence>
<dbReference type="PANTHER" id="PTHR31391">
    <property type="entry name" value="B3 DOMAIN-CONTAINING PROTEIN OS11G0197600-RELATED"/>
    <property type="match status" value="1"/>
</dbReference>
<keyword evidence="5" id="KW-0539">Nucleus</keyword>
<dbReference type="Proteomes" id="UP001229421">
    <property type="component" value="Unassembled WGS sequence"/>
</dbReference>
<evidence type="ECO:0000256" key="6">
    <source>
        <dbReference type="SAM" id="MobiDB-lite"/>
    </source>
</evidence>
<dbReference type="AlphaFoldDB" id="A0AAD8P5S9"/>